<dbReference type="Pfam" id="PF00578">
    <property type="entry name" value="AhpC-TSA"/>
    <property type="match status" value="1"/>
</dbReference>
<dbReference type="RefSeq" id="WP_109265145.1">
    <property type="nucleotide sequence ID" value="NZ_QEWP01000012.1"/>
</dbReference>
<dbReference type="Gene3D" id="3.40.30.10">
    <property type="entry name" value="Glutaredoxin"/>
    <property type="match status" value="1"/>
</dbReference>
<name>A0A2U2B6B4_9BACT</name>
<dbReference type="PANTHER" id="PTHR43640">
    <property type="entry name" value="OS07G0260300 PROTEIN"/>
    <property type="match status" value="1"/>
</dbReference>
<gene>
    <name evidence="3" type="ORF">DDZ16_14205</name>
</gene>
<dbReference type="CDD" id="cd02969">
    <property type="entry name" value="PRX_like1"/>
    <property type="match status" value="1"/>
</dbReference>
<evidence type="ECO:0000313" key="3">
    <source>
        <dbReference type="EMBL" id="PWD98611.1"/>
    </source>
</evidence>
<dbReference type="InterPro" id="IPR036249">
    <property type="entry name" value="Thioredoxin-like_sf"/>
</dbReference>
<dbReference type="InterPro" id="IPR000866">
    <property type="entry name" value="AhpC/TSA"/>
</dbReference>
<comment type="caution">
    <text evidence="3">The sequence shown here is derived from an EMBL/GenBank/DDBJ whole genome shotgun (WGS) entry which is preliminary data.</text>
</comment>
<dbReference type="EMBL" id="QEWP01000012">
    <property type="protein sequence ID" value="PWD98611.1"/>
    <property type="molecule type" value="Genomic_DNA"/>
</dbReference>
<proteinExistence type="predicted"/>
<organism evidence="3 4">
    <name type="scientific">Marinilabilia rubra</name>
    <dbReference type="NCBI Taxonomy" id="2162893"/>
    <lineage>
        <taxon>Bacteria</taxon>
        <taxon>Pseudomonadati</taxon>
        <taxon>Bacteroidota</taxon>
        <taxon>Bacteroidia</taxon>
        <taxon>Marinilabiliales</taxon>
        <taxon>Marinilabiliaceae</taxon>
        <taxon>Marinilabilia</taxon>
    </lineage>
</organism>
<evidence type="ECO:0000259" key="2">
    <source>
        <dbReference type="PROSITE" id="PS51352"/>
    </source>
</evidence>
<dbReference type="InterPro" id="IPR013766">
    <property type="entry name" value="Thioredoxin_domain"/>
</dbReference>
<protein>
    <submittedName>
        <fullName evidence="3">Thioredoxin family protein</fullName>
    </submittedName>
</protein>
<accession>A0A2U2B6B4</accession>
<keyword evidence="1" id="KW-0732">Signal</keyword>
<reference evidence="3 4" key="1">
    <citation type="submission" date="2018-05" db="EMBL/GenBank/DDBJ databases">
        <title>Marinilabilia rubrum sp. nov., isolated from saltern sediment.</title>
        <authorList>
            <person name="Zhang R."/>
        </authorList>
    </citation>
    <scope>NUCLEOTIDE SEQUENCE [LARGE SCALE GENOMIC DNA]</scope>
    <source>
        <strain evidence="3 4">WTE16</strain>
    </source>
</reference>
<dbReference type="SUPFAM" id="SSF52833">
    <property type="entry name" value="Thioredoxin-like"/>
    <property type="match status" value="1"/>
</dbReference>
<dbReference type="PROSITE" id="PS51352">
    <property type="entry name" value="THIOREDOXIN_2"/>
    <property type="match status" value="1"/>
</dbReference>
<evidence type="ECO:0000256" key="1">
    <source>
        <dbReference type="SAM" id="SignalP"/>
    </source>
</evidence>
<feature type="chain" id="PRO_5015693419" evidence="1">
    <location>
        <begin position="20"/>
        <end position="199"/>
    </location>
</feature>
<keyword evidence="4" id="KW-1185">Reference proteome</keyword>
<dbReference type="OrthoDB" id="9809746at2"/>
<dbReference type="Proteomes" id="UP000244956">
    <property type="component" value="Unassembled WGS sequence"/>
</dbReference>
<dbReference type="GO" id="GO:0016491">
    <property type="term" value="F:oxidoreductase activity"/>
    <property type="evidence" value="ECO:0007669"/>
    <property type="project" value="InterPro"/>
</dbReference>
<dbReference type="PANTHER" id="PTHR43640:SF1">
    <property type="entry name" value="THIOREDOXIN-DEPENDENT PEROXIREDOXIN"/>
    <property type="match status" value="1"/>
</dbReference>
<dbReference type="GO" id="GO:0016209">
    <property type="term" value="F:antioxidant activity"/>
    <property type="evidence" value="ECO:0007669"/>
    <property type="project" value="InterPro"/>
</dbReference>
<dbReference type="InterPro" id="IPR047262">
    <property type="entry name" value="PRX-like1"/>
</dbReference>
<feature type="signal peptide" evidence="1">
    <location>
        <begin position="1"/>
        <end position="19"/>
    </location>
</feature>
<dbReference type="AlphaFoldDB" id="A0A2U2B6B4"/>
<sequence>MKRAVVFLLALAFVNVVSAQDYSPGDKAMDFELKNIDDSMVSLSDYPDANGFIVIFTTNHCPYAKAYEDRIIELDKKFKSHGYPVIAINPNDPVAYPADSFEKMKVRAEEKGFTFPYLIDETQDVAKTYGATKTPHVFLLERENGALMVKYIGAIDDNYRDAKAVKKKYVEDAIASLKAGESVDVKETKAIGCSIKWKD</sequence>
<feature type="domain" description="Thioredoxin" evidence="2">
    <location>
        <begin position="22"/>
        <end position="175"/>
    </location>
</feature>
<evidence type="ECO:0000313" key="4">
    <source>
        <dbReference type="Proteomes" id="UP000244956"/>
    </source>
</evidence>